<dbReference type="PANTHER" id="PTHR46494">
    <property type="entry name" value="CORA FAMILY METAL ION TRANSPORTER (EUROFUNG)"/>
    <property type="match status" value="1"/>
</dbReference>
<feature type="transmembrane region" description="Helical" evidence="3">
    <location>
        <begin position="519"/>
        <end position="541"/>
    </location>
</feature>
<dbReference type="GO" id="GO:0015087">
    <property type="term" value="F:cobalt ion transmembrane transporter activity"/>
    <property type="evidence" value="ECO:0007669"/>
    <property type="project" value="TreeGrafter"/>
</dbReference>
<name>A0AAW0Q5M1_9PEZI</name>
<protein>
    <recommendedName>
        <fullName evidence="6">CorA-like Mg2+ transporter protein</fullName>
    </recommendedName>
</protein>
<dbReference type="Proteomes" id="UP001392437">
    <property type="component" value="Unassembled WGS sequence"/>
</dbReference>
<dbReference type="InterPro" id="IPR002523">
    <property type="entry name" value="MgTranspt_CorA/ZnTranspt_ZntB"/>
</dbReference>
<keyword evidence="3" id="KW-0472">Membrane</keyword>
<dbReference type="Gene3D" id="1.20.58.340">
    <property type="entry name" value="Magnesium transport protein CorA, transmembrane region"/>
    <property type="match status" value="1"/>
</dbReference>
<dbReference type="GO" id="GO:0000287">
    <property type="term" value="F:magnesium ion binding"/>
    <property type="evidence" value="ECO:0007669"/>
    <property type="project" value="TreeGrafter"/>
</dbReference>
<sequence length="613" mass="69813">MAAASSSSSSRRSADCSFPFLDLDNQEVFDYAEKFATDEKCKNFVVEFGPYHARIAYDLDASQIEELLGAKRDEARYPIRWISLAQSHCGAWHLSHIRSLTCGISNIWTANSDDNKDLTVHIGNHYGLSRRLTSLMARSRKKPAATQPKVSVLRKSNDVEQGIRLNRVSRHGTSAKNASAATAALGDDGQDFFMKMRSTVNYSDIDLTPKALCIGAHWLYNRPSPGEQPADVQPDKNSIMPPRHYRWLAITCDNTVISVHDEPNCEAPKGNEYLRAAEIGSMRLNTSTVLVQISQLGFRRFDDQPLSQAGVRKSLQDMSRQREQGEASDAPSDLASEGTSNLFYYLFEDYVAAVPLTISGKKLTEITPKILNSATRKSRTKASKIIPELHYLTKDLRELKHLFEGYRYLINKIMVTSDKNLESSQWRSNGRLSRMSTTMSEMENETELQRVMAVRNRKVFLADSAINRFDRLGDRLRWLMLNTIEGYLEEINALSTTYFNLTQQKDSSATARLTRSATLLAKLSVFFLPISFITSYFSIQIEDLYKWWNGNTYWYTFAVVATISFLSLFFFSRLLMFFSDKLDEWAENVSSWTRKILERVFNWKSTGEDGDDD</sequence>
<evidence type="ECO:0008006" key="6">
    <source>
        <dbReference type="Google" id="ProtNLM"/>
    </source>
</evidence>
<accession>A0AAW0Q5M1</accession>
<dbReference type="GO" id="GO:0050897">
    <property type="term" value="F:cobalt ion binding"/>
    <property type="evidence" value="ECO:0007669"/>
    <property type="project" value="TreeGrafter"/>
</dbReference>
<dbReference type="PANTHER" id="PTHR46494:SF1">
    <property type="entry name" value="CORA FAMILY METAL ION TRANSPORTER (EUROFUNG)"/>
    <property type="match status" value="1"/>
</dbReference>
<comment type="subcellular location">
    <subcellularLocation>
        <location evidence="1">Cell membrane</location>
        <topology evidence="1">Multi-pass membrane protein</topology>
    </subcellularLocation>
</comment>
<keyword evidence="3" id="KW-0812">Transmembrane</keyword>
<dbReference type="EMBL" id="JAQQWP010000011">
    <property type="protein sequence ID" value="KAK8095276.1"/>
    <property type="molecule type" value="Genomic_DNA"/>
</dbReference>
<dbReference type="GO" id="GO:0015095">
    <property type="term" value="F:magnesium ion transmembrane transporter activity"/>
    <property type="evidence" value="ECO:0007669"/>
    <property type="project" value="TreeGrafter"/>
</dbReference>
<comment type="caution">
    <text evidence="4">The sequence shown here is derived from an EMBL/GenBank/DDBJ whole genome shotgun (WGS) entry which is preliminary data.</text>
</comment>
<keyword evidence="5" id="KW-1185">Reference proteome</keyword>
<dbReference type="AlphaFoldDB" id="A0AAW0Q5M1"/>
<evidence type="ECO:0000256" key="3">
    <source>
        <dbReference type="SAM" id="Phobius"/>
    </source>
</evidence>
<feature type="region of interest" description="Disordered" evidence="2">
    <location>
        <begin position="310"/>
        <end position="334"/>
    </location>
</feature>
<dbReference type="Pfam" id="PF01544">
    <property type="entry name" value="CorA"/>
    <property type="match status" value="1"/>
</dbReference>
<gene>
    <name evidence="4" type="ORF">PG999_013298</name>
</gene>
<feature type="transmembrane region" description="Helical" evidence="3">
    <location>
        <begin position="553"/>
        <end position="571"/>
    </location>
</feature>
<reference evidence="4 5" key="1">
    <citation type="submission" date="2023-01" db="EMBL/GenBank/DDBJ databases">
        <title>Analysis of 21 Apiospora genomes using comparative genomics revels a genus with tremendous synthesis potential of carbohydrate active enzymes and secondary metabolites.</title>
        <authorList>
            <person name="Sorensen T."/>
        </authorList>
    </citation>
    <scope>NUCLEOTIDE SEQUENCE [LARGE SCALE GENOMIC DNA]</scope>
    <source>
        <strain evidence="4 5">CBS 117206</strain>
    </source>
</reference>
<keyword evidence="3" id="KW-1133">Transmembrane helix</keyword>
<proteinExistence type="predicted"/>
<evidence type="ECO:0000313" key="5">
    <source>
        <dbReference type="Proteomes" id="UP001392437"/>
    </source>
</evidence>
<evidence type="ECO:0000256" key="2">
    <source>
        <dbReference type="SAM" id="MobiDB-lite"/>
    </source>
</evidence>
<dbReference type="GO" id="GO:0005886">
    <property type="term" value="C:plasma membrane"/>
    <property type="evidence" value="ECO:0007669"/>
    <property type="project" value="UniProtKB-SubCell"/>
</dbReference>
<evidence type="ECO:0000256" key="1">
    <source>
        <dbReference type="ARBA" id="ARBA00004651"/>
    </source>
</evidence>
<organism evidence="4 5">
    <name type="scientific">Apiospora kogelbergensis</name>
    <dbReference type="NCBI Taxonomy" id="1337665"/>
    <lineage>
        <taxon>Eukaryota</taxon>
        <taxon>Fungi</taxon>
        <taxon>Dikarya</taxon>
        <taxon>Ascomycota</taxon>
        <taxon>Pezizomycotina</taxon>
        <taxon>Sordariomycetes</taxon>
        <taxon>Xylariomycetidae</taxon>
        <taxon>Amphisphaeriales</taxon>
        <taxon>Apiosporaceae</taxon>
        <taxon>Apiospora</taxon>
    </lineage>
</organism>
<evidence type="ECO:0000313" key="4">
    <source>
        <dbReference type="EMBL" id="KAK8095276.1"/>
    </source>
</evidence>